<dbReference type="AlphaFoldDB" id="A0A917N1C9"/>
<evidence type="ECO:0008006" key="3">
    <source>
        <dbReference type="Google" id="ProtNLM"/>
    </source>
</evidence>
<proteinExistence type="predicted"/>
<name>A0A917N1C9_9SPHI</name>
<dbReference type="SUPFAM" id="SSF53335">
    <property type="entry name" value="S-adenosyl-L-methionine-dependent methyltransferases"/>
    <property type="match status" value="1"/>
</dbReference>
<protein>
    <recommendedName>
        <fullName evidence="3">Class I SAM-dependent methyltransferase</fullName>
    </recommendedName>
</protein>
<sequence>MKDVLGQAIYDHHTKNSHGKLWIHNTYGPKEAMPIDAYFREEDDMPDLEWLALNECRGRVLDVGAGAGSHALQLQERGFEVKAIDISPLAVKVMQERGVKNADTQDIFTYGGEQFDTILLLMNGIGLAGDIKNLNKLLAIFKNMLAKGGQLLFDSSDIAYLYDGNLPADKYYGEITYQYEYKDQKTQWFNWLYIDEHKLTEVALSASFITEVLYEDEFKQYLVRLTTA</sequence>
<evidence type="ECO:0000313" key="2">
    <source>
        <dbReference type="Proteomes" id="UP000662074"/>
    </source>
</evidence>
<dbReference type="Proteomes" id="UP000662074">
    <property type="component" value="Unassembled WGS sequence"/>
</dbReference>
<dbReference type="RefSeq" id="WP_188416118.1">
    <property type="nucleotide sequence ID" value="NZ_BMDO01000004.1"/>
</dbReference>
<organism evidence="1 2">
    <name type="scientific">Mucilaginibacter galii</name>
    <dbReference type="NCBI Taxonomy" id="2005073"/>
    <lineage>
        <taxon>Bacteria</taxon>
        <taxon>Pseudomonadati</taxon>
        <taxon>Bacteroidota</taxon>
        <taxon>Sphingobacteriia</taxon>
        <taxon>Sphingobacteriales</taxon>
        <taxon>Sphingobacteriaceae</taxon>
        <taxon>Mucilaginibacter</taxon>
    </lineage>
</organism>
<dbReference type="Pfam" id="PF13489">
    <property type="entry name" value="Methyltransf_23"/>
    <property type="match status" value="1"/>
</dbReference>
<dbReference type="EMBL" id="BMDO01000004">
    <property type="protein sequence ID" value="GGI50718.1"/>
    <property type="molecule type" value="Genomic_DNA"/>
</dbReference>
<dbReference type="InterPro" id="IPR029063">
    <property type="entry name" value="SAM-dependent_MTases_sf"/>
</dbReference>
<keyword evidence="2" id="KW-1185">Reference proteome</keyword>
<dbReference type="Gene3D" id="3.40.50.150">
    <property type="entry name" value="Vaccinia Virus protein VP39"/>
    <property type="match status" value="1"/>
</dbReference>
<reference evidence="1" key="2">
    <citation type="submission" date="2020-09" db="EMBL/GenBank/DDBJ databases">
        <authorList>
            <person name="Sun Q."/>
            <person name="Sedlacek I."/>
        </authorList>
    </citation>
    <scope>NUCLEOTIDE SEQUENCE</scope>
    <source>
        <strain evidence="1">CCM 8711</strain>
    </source>
</reference>
<comment type="caution">
    <text evidence="1">The sequence shown here is derived from an EMBL/GenBank/DDBJ whole genome shotgun (WGS) entry which is preliminary data.</text>
</comment>
<accession>A0A917N1C9</accession>
<dbReference type="CDD" id="cd02440">
    <property type="entry name" value="AdoMet_MTases"/>
    <property type="match status" value="1"/>
</dbReference>
<reference evidence="1" key="1">
    <citation type="journal article" date="2014" name="Int. J. Syst. Evol. Microbiol.">
        <title>Complete genome sequence of Corynebacterium casei LMG S-19264T (=DSM 44701T), isolated from a smear-ripened cheese.</title>
        <authorList>
            <consortium name="US DOE Joint Genome Institute (JGI-PGF)"/>
            <person name="Walter F."/>
            <person name="Albersmeier A."/>
            <person name="Kalinowski J."/>
            <person name="Ruckert C."/>
        </authorList>
    </citation>
    <scope>NUCLEOTIDE SEQUENCE</scope>
    <source>
        <strain evidence="1">CCM 8711</strain>
    </source>
</reference>
<evidence type="ECO:0000313" key="1">
    <source>
        <dbReference type="EMBL" id="GGI50718.1"/>
    </source>
</evidence>
<gene>
    <name evidence="1" type="ORF">GCM10011425_19300</name>
</gene>